<dbReference type="InterPro" id="IPR029058">
    <property type="entry name" value="AB_hydrolase_fold"/>
</dbReference>
<dbReference type="PANTHER" id="PTHR43689:SF8">
    <property type="entry name" value="ALPHA_BETA-HYDROLASES SUPERFAMILY PROTEIN"/>
    <property type="match status" value="1"/>
</dbReference>
<dbReference type="Pfam" id="PF00561">
    <property type="entry name" value="Abhydrolase_1"/>
    <property type="match status" value="1"/>
</dbReference>
<accession>K6X7F8</accession>
<dbReference type="OrthoDB" id="63962at2"/>
<feature type="domain" description="AB hydrolase-1" evidence="1">
    <location>
        <begin position="34"/>
        <end position="151"/>
    </location>
</feature>
<dbReference type="EMBL" id="BAHD01000011">
    <property type="protein sequence ID" value="GAB94744.1"/>
    <property type="molecule type" value="Genomic_DNA"/>
</dbReference>
<evidence type="ECO:0000313" key="2">
    <source>
        <dbReference type="EMBL" id="GAB94744.1"/>
    </source>
</evidence>
<proteinExistence type="predicted"/>
<dbReference type="Gene3D" id="3.40.50.1820">
    <property type="entry name" value="alpha/beta hydrolase"/>
    <property type="match status" value="1"/>
</dbReference>
<reference evidence="2 3" key="1">
    <citation type="submission" date="2012-08" db="EMBL/GenBank/DDBJ databases">
        <title>Whole genome shotgun sequence of Kineosphaera limosa NBRC 100340.</title>
        <authorList>
            <person name="Yoshida I."/>
            <person name="Isaki S."/>
            <person name="Hosoyama A."/>
            <person name="Tsuchikane K."/>
            <person name="Katsumata H."/>
            <person name="Ando Y."/>
            <person name="Ohji S."/>
            <person name="Hamada M."/>
            <person name="Tamura T."/>
            <person name="Yamazoe A."/>
            <person name="Yamazaki S."/>
            <person name="Fujita N."/>
        </authorList>
    </citation>
    <scope>NUCLEOTIDE SEQUENCE [LARGE SCALE GENOMIC DNA]</scope>
    <source>
        <strain evidence="2 3">NBRC 100340</strain>
    </source>
</reference>
<evidence type="ECO:0000259" key="1">
    <source>
        <dbReference type="Pfam" id="PF00561"/>
    </source>
</evidence>
<dbReference type="STRING" id="1184609.KILIM_011_00170"/>
<protein>
    <recommendedName>
        <fullName evidence="1">AB hydrolase-1 domain-containing protein</fullName>
    </recommendedName>
</protein>
<keyword evidence="3" id="KW-1185">Reference proteome</keyword>
<dbReference type="AlphaFoldDB" id="K6X7F8"/>
<dbReference type="Proteomes" id="UP000008366">
    <property type="component" value="Unassembled WGS sequence"/>
</dbReference>
<dbReference type="eggNOG" id="COG2267">
    <property type="taxonomic scope" value="Bacteria"/>
</dbReference>
<gene>
    <name evidence="2" type="ORF">KILIM_011_00170</name>
</gene>
<organism evidence="2 3">
    <name type="scientific">Kineosphaera limosa NBRC 100340</name>
    <dbReference type="NCBI Taxonomy" id="1184609"/>
    <lineage>
        <taxon>Bacteria</taxon>
        <taxon>Bacillati</taxon>
        <taxon>Actinomycetota</taxon>
        <taxon>Actinomycetes</taxon>
        <taxon>Micrococcales</taxon>
        <taxon>Dermatophilaceae</taxon>
        <taxon>Kineosphaera</taxon>
    </lineage>
</organism>
<dbReference type="InterPro" id="IPR000073">
    <property type="entry name" value="AB_hydrolase_1"/>
</dbReference>
<dbReference type="PANTHER" id="PTHR43689">
    <property type="entry name" value="HYDROLASE"/>
    <property type="match status" value="1"/>
</dbReference>
<name>K6X7F8_9MICO</name>
<evidence type="ECO:0000313" key="3">
    <source>
        <dbReference type="Proteomes" id="UP000008366"/>
    </source>
</evidence>
<comment type="caution">
    <text evidence="2">The sequence shown here is derived from an EMBL/GenBank/DDBJ whole genome shotgun (WGS) entry which is preliminary data.</text>
</comment>
<dbReference type="GO" id="GO:0003824">
    <property type="term" value="F:catalytic activity"/>
    <property type="evidence" value="ECO:0007669"/>
    <property type="project" value="UniProtKB-ARBA"/>
</dbReference>
<dbReference type="SUPFAM" id="SSF53474">
    <property type="entry name" value="alpha/beta-Hydrolases"/>
    <property type="match status" value="1"/>
</dbReference>
<sequence length="316" mass="32765">MTSASAAPQFTIAVEGGDLTVHDLSGPEAGADAPLVVLVHGITANGLSWGSTAAALADDPATSRCRVWAPDLRGRAGSRGVGSDGDQYGLAAHVADLVALADHAQVERFVLVGHSMGGFIGALAAVTIPARLHGVVLVDGGPAFPPPPDLDIDAALQAVIGPAMARLSMTFADDGAYLDFWRQHPAVAPLLAGPHADAVTAYLLHDLIDAPDGSGQKVSSCVVDAIRADGRDVLADERTHVGVRVAAEAGVPIEFIWAQRGLLNEDQGLYDEQRIAALQLPAQVSVTAVRDVNHYSVIFDPAGTTIIRDAVARILR</sequence>
<dbReference type="RefSeq" id="WP_006591276.1">
    <property type="nucleotide sequence ID" value="NZ_BAHD01000011.1"/>
</dbReference>